<name>A0A0F9WHB5_9ZZZZ</name>
<comment type="caution">
    <text evidence="2">The sequence shown here is derived from an EMBL/GenBank/DDBJ whole genome shotgun (WGS) entry which is preliminary data.</text>
</comment>
<dbReference type="EMBL" id="LAZR01000002">
    <property type="protein sequence ID" value="KKO11893.1"/>
    <property type="molecule type" value="Genomic_DNA"/>
</dbReference>
<organism evidence="2">
    <name type="scientific">marine sediment metagenome</name>
    <dbReference type="NCBI Taxonomy" id="412755"/>
    <lineage>
        <taxon>unclassified sequences</taxon>
        <taxon>metagenomes</taxon>
        <taxon>ecological metagenomes</taxon>
    </lineage>
</organism>
<feature type="compositionally biased region" description="Basic and acidic residues" evidence="1">
    <location>
        <begin position="7"/>
        <end position="47"/>
    </location>
</feature>
<reference evidence="2" key="1">
    <citation type="journal article" date="2015" name="Nature">
        <title>Complex archaea that bridge the gap between prokaryotes and eukaryotes.</title>
        <authorList>
            <person name="Spang A."/>
            <person name="Saw J.H."/>
            <person name="Jorgensen S.L."/>
            <person name="Zaremba-Niedzwiedzka K."/>
            <person name="Martijn J."/>
            <person name="Lind A.E."/>
            <person name="van Eijk R."/>
            <person name="Schleper C."/>
            <person name="Guy L."/>
            <person name="Ettema T.J."/>
        </authorList>
    </citation>
    <scope>NUCLEOTIDE SEQUENCE</scope>
</reference>
<gene>
    <name evidence="2" type="ORF">LCGC14_0013970</name>
</gene>
<protein>
    <submittedName>
        <fullName evidence="2">Uncharacterized protein</fullName>
    </submittedName>
</protein>
<accession>A0A0F9WHB5</accession>
<evidence type="ECO:0000313" key="2">
    <source>
        <dbReference type="EMBL" id="KKO11893.1"/>
    </source>
</evidence>
<evidence type="ECO:0000256" key="1">
    <source>
        <dbReference type="SAM" id="MobiDB-lite"/>
    </source>
</evidence>
<feature type="region of interest" description="Disordered" evidence="1">
    <location>
        <begin position="1"/>
        <end position="47"/>
    </location>
</feature>
<proteinExistence type="predicted"/>
<dbReference type="AlphaFoldDB" id="A0A0F9WHB5"/>
<sequence length="47" mass="5565">MSNKFVELVKEKMADIKKQREQDNGKTAPEIRIEREQKPESDEPVKH</sequence>